<dbReference type="EMBL" id="BAAAZW010000008">
    <property type="protein sequence ID" value="GAA3964859.1"/>
    <property type="molecule type" value="Genomic_DNA"/>
</dbReference>
<name>A0ABP7PGY3_9ACTN</name>
<feature type="transmembrane region" description="Helical" evidence="1">
    <location>
        <begin position="106"/>
        <end position="127"/>
    </location>
</feature>
<feature type="transmembrane region" description="Helical" evidence="1">
    <location>
        <begin position="33"/>
        <end position="51"/>
    </location>
</feature>
<keyword evidence="3" id="KW-1185">Reference proteome</keyword>
<accession>A0ABP7PGY3</accession>
<keyword evidence="1" id="KW-1133">Transmembrane helix</keyword>
<evidence type="ECO:0000313" key="2">
    <source>
        <dbReference type="EMBL" id="GAA3964859.1"/>
    </source>
</evidence>
<reference evidence="3" key="1">
    <citation type="journal article" date="2019" name="Int. J. Syst. Evol. Microbiol.">
        <title>The Global Catalogue of Microorganisms (GCM) 10K type strain sequencing project: providing services to taxonomists for standard genome sequencing and annotation.</title>
        <authorList>
            <consortium name="The Broad Institute Genomics Platform"/>
            <consortium name="The Broad Institute Genome Sequencing Center for Infectious Disease"/>
            <person name="Wu L."/>
            <person name="Ma J."/>
        </authorList>
    </citation>
    <scope>NUCLEOTIDE SEQUENCE [LARGE SCALE GENOMIC DNA]</scope>
    <source>
        <strain evidence="3">JCM 16923</strain>
    </source>
</reference>
<sequence>MITRAHGLLAGTVSVILGIGAHGVAGGFRPDAGQLLLLAVIALGVAAVRTGQVDRERRRREHGRLDGSWTSIAAVLIGGQLASHTVLTAVGSHAGHQHDSNTAAMAAWHVAALPVAVAALGAVDWLLRVLGSTVSTLRAIGRPLPAAPSHLRAVPAAVVLHDLAPRLAVGMRAPPVAG</sequence>
<comment type="caution">
    <text evidence="2">The sequence shown here is derived from an EMBL/GenBank/DDBJ whole genome shotgun (WGS) entry which is preliminary data.</text>
</comment>
<protein>
    <submittedName>
        <fullName evidence="2">Uncharacterized protein</fullName>
    </submittedName>
</protein>
<evidence type="ECO:0000256" key="1">
    <source>
        <dbReference type="SAM" id="Phobius"/>
    </source>
</evidence>
<evidence type="ECO:0000313" key="3">
    <source>
        <dbReference type="Proteomes" id="UP001418444"/>
    </source>
</evidence>
<gene>
    <name evidence="2" type="ORF">GCM10022231_26800</name>
</gene>
<feature type="transmembrane region" description="Helical" evidence="1">
    <location>
        <begin position="72"/>
        <end position="94"/>
    </location>
</feature>
<dbReference type="RefSeq" id="WP_344784602.1">
    <property type="nucleotide sequence ID" value="NZ_BAAAZW010000008.1"/>
</dbReference>
<organism evidence="2 3">
    <name type="scientific">Gordonia caeni</name>
    <dbReference type="NCBI Taxonomy" id="1007097"/>
    <lineage>
        <taxon>Bacteria</taxon>
        <taxon>Bacillati</taxon>
        <taxon>Actinomycetota</taxon>
        <taxon>Actinomycetes</taxon>
        <taxon>Mycobacteriales</taxon>
        <taxon>Gordoniaceae</taxon>
        <taxon>Gordonia</taxon>
    </lineage>
</organism>
<dbReference type="Proteomes" id="UP001418444">
    <property type="component" value="Unassembled WGS sequence"/>
</dbReference>
<keyword evidence="1" id="KW-0812">Transmembrane</keyword>
<keyword evidence="1" id="KW-0472">Membrane</keyword>
<proteinExistence type="predicted"/>